<evidence type="ECO:0000313" key="2">
    <source>
        <dbReference type="Proteomes" id="UP000593573"/>
    </source>
</evidence>
<proteinExistence type="predicted"/>
<dbReference type="OrthoDB" id="1002679at2759"/>
<accession>A0A7J8W5L9</accession>
<dbReference type="Proteomes" id="UP000593573">
    <property type="component" value="Unassembled WGS sequence"/>
</dbReference>
<dbReference type="EMBL" id="JABFAB010235650">
    <property type="protein sequence ID" value="MBA0670192.1"/>
    <property type="molecule type" value="Genomic_DNA"/>
</dbReference>
<name>A0A7J8W5L9_9ROSI</name>
<comment type="caution">
    <text evidence="1">The sequence shown here is derived from an EMBL/GenBank/DDBJ whole genome shotgun (WGS) entry which is preliminary data.</text>
</comment>
<evidence type="ECO:0000313" key="1">
    <source>
        <dbReference type="EMBL" id="MBA0670192.1"/>
    </source>
</evidence>
<keyword evidence="2" id="KW-1185">Reference proteome</keyword>
<organism evidence="1 2">
    <name type="scientific">Gossypium klotzschianum</name>
    <dbReference type="NCBI Taxonomy" id="34286"/>
    <lineage>
        <taxon>Eukaryota</taxon>
        <taxon>Viridiplantae</taxon>
        <taxon>Streptophyta</taxon>
        <taxon>Embryophyta</taxon>
        <taxon>Tracheophyta</taxon>
        <taxon>Spermatophyta</taxon>
        <taxon>Magnoliopsida</taxon>
        <taxon>eudicotyledons</taxon>
        <taxon>Gunneridae</taxon>
        <taxon>Pentapetalae</taxon>
        <taxon>rosids</taxon>
        <taxon>malvids</taxon>
        <taxon>Malvales</taxon>
        <taxon>Malvaceae</taxon>
        <taxon>Malvoideae</taxon>
        <taxon>Gossypium</taxon>
    </lineage>
</organism>
<protein>
    <submittedName>
        <fullName evidence="1">Uncharacterized protein</fullName>
    </submittedName>
</protein>
<sequence>MKKTTLDNVYVIMIPLSTDTLSNNSSYLDNPMNLGGYLAMKKNIFVCTSLGNHGDAIERVNSLSY</sequence>
<reference evidence="1 2" key="1">
    <citation type="journal article" date="2019" name="Genome Biol. Evol.">
        <title>Insights into the evolution of the New World diploid cottons (Gossypium, subgenus Houzingenia) based on genome sequencing.</title>
        <authorList>
            <person name="Grover C.E."/>
            <person name="Arick M.A. 2nd"/>
            <person name="Thrash A."/>
            <person name="Conover J.L."/>
            <person name="Sanders W.S."/>
            <person name="Peterson D.G."/>
            <person name="Frelichowski J.E."/>
            <person name="Scheffler J.A."/>
            <person name="Scheffler B.E."/>
            <person name="Wendel J.F."/>
        </authorList>
    </citation>
    <scope>NUCLEOTIDE SEQUENCE [LARGE SCALE GENOMIC DNA]</scope>
    <source>
        <strain evidence="1">57</strain>
        <tissue evidence="1">Leaf</tissue>
    </source>
</reference>
<dbReference type="AlphaFoldDB" id="A0A7J8W5L9"/>
<gene>
    <name evidence="1" type="ORF">Goklo_029650</name>
</gene>